<proteinExistence type="predicted"/>
<dbReference type="AlphaFoldDB" id="A0A1I7WSF5"/>
<keyword evidence="1" id="KW-1185">Reference proteome</keyword>
<protein>
    <submittedName>
        <fullName evidence="2">Integrase</fullName>
    </submittedName>
</protein>
<reference evidence="2" key="1">
    <citation type="submission" date="2016-11" db="UniProtKB">
        <authorList>
            <consortium name="WormBaseParasite"/>
        </authorList>
    </citation>
    <scope>IDENTIFICATION</scope>
</reference>
<dbReference type="Proteomes" id="UP000095283">
    <property type="component" value="Unplaced"/>
</dbReference>
<evidence type="ECO:0000313" key="2">
    <source>
        <dbReference type="WBParaSite" id="Hba_08021"/>
    </source>
</evidence>
<organism evidence="1 2">
    <name type="scientific">Heterorhabditis bacteriophora</name>
    <name type="common">Entomopathogenic nematode worm</name>
    <dbReference type="NCBI Taxonomy" id="37862"/>
    <lineage>
        <taxon>Eukaryota</taxon>
        <taxon>Metazoa</taxon>
        <taxon>Ecdysozoa</taxon>
        <taxon>Nematoda</taxon>
        <taxon>Chromadorea</taxon>
        <taxon>Rhabditida</taxon>
        <taxon>Rhabditina</taxon>
        <taxon>Rhabditomorpha</taxon>
        <taxon>Strongyloidea</taxon>
        <taxon>Heterorhabditidae</taxon>
        <taxon>Heterorhabditis</taxon>
    </lineage>
</organism>
<evidence type="ECO:0000313" key="1">
    <source>
        <dbReference type="Proteomes" id="UP000095283"/>
    </source>
</evidence>
<dbReference type="WBParaSite" id="Hba_08021">
    <property type="protein sequence ID" value="Hba_08021"/>
    <property type="gene ID" value="Hba_08021"/>
</dbReference>
<sequence length="23" mass="2644">MAIGHIHKVMKIVRDINGEHSEE</sequence>
<accession>A0A1I7WSF5</accession>
<name>A0A1I7WSF5_HETBA</name>